<accession>A0A058ZJU4</accession>
<evidence type="ECO:0000313" key="1">
    <source>
        <dbReference type="EMBL" id="KCV81818.1"/>
    </source>
</evidence>
<name>A0A058ZJU4_9RHOB</name>
<dbReference type="EMBL" id="AQQY01000006">
    <property type="protein sequence ID" value="KCV81818.1"/>
    <property type="molecule type" value="Genomic_DNA"/>
</dbReference>
<protein>
    <recommendedName>
        <fullName evidence="3">3-dehydroquinate dehydratase</fullName>
    </recommendedName>
</protein>
<dbReference type="InterPro" id="IPR018912">
    <property type="entry name" value="DUF2478"/>
</dbReference>
<proteinExistence type="predicted"/>
<dbReference type="RefSeq" id="WP_035251322.1">
    <property type="nucleotide sequence ID" value="NZ_AQQY01000006.1"/>
</dbReference>
<dbReference type="AlphaFoldDB" id="A0A058ZJU4"/>
<gene>
    <name evidence="1" type="ORF">ATO10_10745</name>
</gene>
<dbReference type="Pfam" id="PF10649">
    <property type="entry name" value="DUF2478"/>
    <property type="match status" value="1"/>
</dbReference>
<comment type="caution">
    <text evidence="1">The sequence shown here is derived from an EMBL/GenBank/DDBJ whole genome shotgun (WGS) entry which is preliminary data.</text>
</comment>
<keyword evidence="2" id="KW-1185">Reference proteome</keyword>
<evidence type="ECO:0000313" key="2">
    <source>
        <dbReference type="Proteomes" id="UP000024836"/>
    </source>
</evidence>
<dbReference type="OrthoDB" id="5918880at2"/>
<dbReference type="eggNOG" id="COG1618">
    <property type="taxonomic scope" value="Bacteria"/>
</dbReference>
<dbReference type="Proteomes" id="UP000024836">
    <property type="component" value="Unassembled WGS sequence"/>
</dbReference>
<evidence type="ECO:0008006" key="3">
    <source>
        <dbReference type="Google" id="ProtNLM"/>
    </source>
</evidence>
<dbReference type="STRING" id="1461693.ATO10_10745"/>
<sequence length="171" mass="18505">MLGFITHDGRGSADRLLNKIASQLEAEGQHLAGAVQENLGGDEVTRCDMVLRVLGTDQRFTISQRLGPGAVGCRLEPDAFERAVGLVETTLSDDTVLLIVNKYGKQEIEGRGFRMVIAEALSRGIPVLTSTGRSHRPAFLDFADSFAEEIAPTPDAILDWLARQDNPAEAT</sequence>
<reference evidence="1 2" key="1">
    <citation type="submission" date="2013-04" db="EMBL/GenBank/DDBJ databases">
        <title>Shimia sp. 22II-S11-Z10 Genome Sequencing.</title>
        <authorList>
            <person name="Lai Q."/>
            <person name="Li G."/>
            <person name="Shao Z."/>
        </authorList>
    </citation>
    <scope>NUCLEOTIDE SEQUENCE [LARGE SCALE GENOMIC DNA]</scope>
    <source>
        <strain evidence="2">22II-S11-Z10</strain>
    </source>
</reference>
<organism evidence="1 2">
    <name type="scientific">Actibacterium atlanticum</name>
    <dbReference type="NCBI Taxonomy" id="1461693"/>
    <lineage>
        <taxon>Bacteria</taxon>
        <taxon>Pseudomonadati</taxon>
        <taxon>Pseudomonadota</taxon>
        <taxon>Alphaproteobacteria</taxon>
        <taxon>Rhodobacterales</taxon>
        <taxon>Roseobacteraceae</taxon>
        <taxon>Actibacterium</taxon>
    </lineage>
</organism>